<dbReference type="PANTHER" id="PTHR43370">
    <property type="entry name" value="SUGAR ABC TRANSPORTER INTEGRAL MEMBRANE PROTEIN-RELATED"/>
    <property type="match status" value="1"/>
</dbReference>
<gene>
    <name evidence="7" type="ORF">IAB60_06655</name>
</gene>
<dbReference type="Proteomes" id="UP000886860">
    <property type="component" value="Unassembled WGS sequence"/>
</dbReference>
<comment type="caution">
    <text evidence="7">The sequence shown here is derived from an EMBL/GenBank/DDBJ whole genome shotgun (WGS) entry which is preliminary data.</text>
</comment>
<feature type="transmembrane region" description="Helical" evidence="6">
    <location>
        <begin position="240"/>
        <end position="264"/>
    </location>
</feature>
<organism evidence="7 8">
    <name type="scientific">Candidatus Caccovicinus merdipullorum</name>
    <dbReference type="NCBI Taxonomy" id="2840724"/>
    <lineage>
        <taxon>Bacteria</taxon>
        <taxon>Bacillati</taxon>
        <taxon>Bacillota</taxon>
        <taxon>Clostridia</taxon>
        <taxon>Eubacteriales</taxon>
        <taxon>Candidatus Caccovicinus</taxon>
    </lineage>
</organism>
<feature type="transmembrane region" description="Helical" evidence="6">
    <location>
        <begin position="98"/>
        <end position="120"/>
    </location>
</feature>
<comment type="subcellular location">
    <subcellularLocation>
        <location evidence="1">Cell membrane</location>
        <topology evidence="1">Multi-pass membrane protein</topology>
    </subcellularLocation>
</comment>
<feature type="transmembrane region" description="Helical" evidence="6">
    <location>
        <begin position="284"/>
        <end position="301"/>
    </location>
</feature>
<protein>
    <submittedName>
        <fullName evidence="7">ABC transporter permease</fullName>
    </submittedName>
</protein>
<feature type="transmembrane region" description="Helical" evidence="6">
    <location>
        <begin position="70"/>
        <end position="91"/>
    </location>
</feature>
<feature type="transmembrane region" description="Helical" evidence="6">
    <location>
        <begin position="204"/>
        <end position="228"/>
    </location>
</feature>
<evidence type="ECO:0000256" key="3">
    <source>
        <dbReference type="ARBA" id="ARBA00022692"/>
    </source>
</evidence>
<dbReference type="GO" id="GO:0005886">
    <property type="term" value="C:plasma membrane"/>
    <property type="evidence" value="ECO:0007669"/>
    <property type="project" value="UniProtKB-SubCell"/>
</dbReference>
<evidence type="ECO:0000256" key="2">
    <source>
        <dbReference type="ARBA" id="ARBA00022475"/>
    </source>
</evidence>
<evidence type="ECO:0000256" key="1">
    <source>
        <dbReference type="ARBA" id="ARBA00004651"/>
    </source>
</evidence>
<feature type="transmembrane region" description="Helical" evidence="6">
    <location>
        <begin position="16"/>
        <end position="38"/>
    </location>
</feature>
<feature type="transmembrane region" description="Helical" evidence="6">
    <location>
        <begin position="157"/>
        <end position="173"/>
    </location>
</feature>
<dbReference type="PANTHER" id="PTHR43370:SF1">
    <property type="entry name" value="GUANOSINE ABC TRANSPORTER PERMEASE PROTEIN NUPQ"/>
    <property type="match status" value="1"/>
</dbReference>
<keyword evidence="4 6" id="KW-1133">Transmembrane helix</keyword>
<sequence length="318" mass="33734">MGVLQDILRTLSLPEFYFAMFRSATPVLLTTLGAMVASRAGTNNIALEGTMLISAFVGVVVSAFTQSAFIGFLGAIFSGFVVSNILAYFVLKLNSNSVISGIALNTFASGGTIFVLYLITGEKGASTSLHSLTLPSVTIPLVKDIPVIGAVLSGHHVLTYAGLILVAVIWYMFKYTRLGMHIRAVGESPDAAESVGIPVKRVKYIALSISGILTGMAGAFLSMGYVGLFSSGMTAGRGYIALATQAIAAGNAVVGMLASLLFGFCQSMANYLQSSSIPLQFIQLMPYLIIVIAYTIYCYMVEQRRKKKQLQAAAKKNG</sequence>
<keyword evidence="5 6" id="KW-0472">Membrane</keyword>
<reference evidence="7" key="2">
    <citation type="journal article" date="2021" name="PeerJ">
        <title>Extensive microbial diversity within the chicken gut microbiome revealed by metagenomics and culture.</title>
        <authorList>
            <person name="Gilroy R."/>
            <person name="Ravi A."/>
            <person name="Getino M."/>
            <person name="Pursley I."/>
            <person name="Horton D.L."/>
            <person name="Alikhan N.F."/>
            <person name="Baker D."/>
            <person name="Gharbi K."/>
            <person name="Hall N."/>
            <person name="Watson M."/>
            <person name="Adriaenssens E.M."/>
            <person name="Foster-Nyarko E."/>
            <person name="Jarju S."/>
            <person name="Secka A."/>
            <person name="Antonio M."/>
            <person name="Oren A."/>
            <person name="Chaudhuri R.R."/>
            <person name="La Ragione R."/>
            <person name="Hildebrand F."/>
            <person name="Pallen M.J."/>
        </authorList>
    </citation>
    <scope>NUCLEOTIDE SEQUENCE</scope>
    <source>
        <strain evidence="7">CHK123-3438</strain>
    </source>
</reference>
<feature type="transmembrane region" description="Helical" evidence="6">
    <location>
        <begin position="45"/>
        <end position="64"/>
    </location>
</feature>
<evidence type="ECO:0000256" key="5">
    <source>
        <dbReference type="ARBA" id="ARBA00023136"/>
    </source>
</evidence>
<accession>A0A9D1GII8</accession>
<name>A0A9D1GII8_9FIRM</name>
<evidence type="ECO:0000313" key="8">
    <source>
        <dbReference type="Proteomes" id="UP000886860"/>
    </source>
</evidence>
<evidence type="ECO:0000256" key="4">
    <source>
        <dbReference type="ARBA" id="ARBA00022989"/>
    </source>
</evidence>
<keyword evidence="2" id="KW-1003">Cell membrane</keyword>
<evidence type="ECO:0000256" key="6">
    <source>
        <dbReference type="SAM" id="Phobius"/>
    </source>
</evidence>
<dbReference type="AlphaFoldDB" id="A0A9D1GII8"/>
<dbReference type="CDD" id="cd06580">
    <property type="entry name" value="TM_PBP1_transp_TpRbsC_like"/>
    <property type="match status" value="1"/>
</dbReference>
<evidence type="ECO:0000313" key="7">
    <source>
        <dbReference type="EMBL" id="HIT41763.1"/>
    </source>
</evidence>
<keyword evidence="3 6" id="KW-0812">Transmembrane</keyword>
<dbReference type="GO" id="GO:0022857">
    <property type="term" value="F:transmembrane transporter activity"/>
    <property type="evidence" value="ECO:0007669"/>
    <property type="project" value="InterPro"/>
</dbReference>
<proteinExistence type="predicted"/>
<dbReference type="InterPro" id="IPR001851">
    <property type="entry name" value="ABC_transp_permease"/>
</dbReference>
<dbReference type="Pfam" id="PF02653">
    <property type="entry name" value="BPD_transp_2"/>
    <property type="match status" value="1"/>
</dbReference>
<reference evidence="7" key="1">
    <citation type="submission" date="2020-10" db="EMBL/GenBank/DDBJ databases">
        <authorList>
            <person name="Gilroy R."/>
        </authorList>
    </citation>
    <scope>NUCLEOTIDE SEQUENCE</scope>
    <source>
        <strain evidence="7">CHK123-3438</strain>
    </source>
</reference>
<dbReference type="EMBL" id="DVKS01000113">
    <property type="protein sequence ID" value="HIT41763.1"/>
    <property type="molecule type" value="Genomic_DNA"/>
</dbReference>